<dbReference type="RefSeq" id="WP_038075514.1">
    <property type="nucleotide sequence ID" value="NZ_JHEG04000001.1"/>
</dbReference>
<dbReference type="AlphaFoldDB" id="A0A0C1NAT7"/>
<feature type="transmembrane region" description="Helical" evidence="1">
    <location>
        <begin position="24"/>
        <end position="43"/>
    </location>
</feature>
<sequence>MITKHERVLLEELQSTRGSKSKRFVIDGIALITSFSGLIFLFFLHHQSYLILLASALCGGMIGVSIEKMYSRQIMSVALKLYKMNSGNPT</sequence>
<keyword evidence="1" id="KW-0812">Transmembrane</keyword>
<proteinExistence type="predicted"/>
<comment type="caution">
    <text evidence="3">The sequence shown here is derived from an EMBL/GenBank/DDBJ whole genome shotgun (WGS) entry which is preliminary data.</text>
</comment>
<evidence type="ECO:0000313" key="3">
    <source>
        <dbReference type="EMBL" id="KIE11842.1"/>
    </source>
</evidence>
<organism evidence="3">
    <name type="scientific">Tolypothrix bouteillei VB521301</name>
    <dbReference type="NCBI Taxonomy" id="1479485"/>
    <lineage>
        <taxon>Bacteria</taxon>
        <taxon>Bacillati</taxon>
        <taxon>Cyanobacteriota</taxon>
        <taxon>Cyanophyceae</taxon>
        <taxon>Nostocales</taxon>
        <taxon>Tolypothrichaceae</taxon>
        <taxon>Tolypothrix</taxon>
    </lineage>
</organism>
<protein>
    <submittedName>
        <fullName evidence="3">Uncharacterized protein</fullName>
    </submittedName>
</protein>
<evidence type="ECO:0000313" key="2">
    <source>
        <dbReference type="EMBL" id="KAF3884700.1"/>
    </source>
</evidence>
<keyword evidence="4" id="KW-1185">Reference proteome</keyword>
<dbReference type="EMBL" id="JHEG02000040">
    <property type="protein sequence ID" value="KIE11842.1"/>
    <property type="molecule type" value="Genomic_DNA"/>
</dbReference>
<dbReference type="EMBL" id="JHEG04000001">
    <property type="protein sequence ID" value="KAF3884700.1"/>
    <property type="molecule type" value="Genomic_DNA"/>
</dbReference>
<gene>
    <name evidence="3" type="ORF">DA73_0213625</name>
    <name evidence="2" type="ORF">DA73_0400003840</name>
</gene>
<keyword evidence="1" id="KW-0472">Membrane</keyword>
<dbReference type="Proteomes" id="UP000029738">
    <property type="component" value="Unassembled WGS sequence"/>
</dbReference>
<reference evidence="2" key="2">
    <citation type="submission" date="2019-11" db="EMBL/GenBank/DDBJ databases">
        <title>Improved Assembly of Tolypothrix boutellei genome.</title>
        <authorList>
            <person name="Sarangi A.N."/>
            <person name="Mukherjee M."/>
            <person name="Ghosh S."/>
            <person name="Singh D."/>
            <person name="Das A."/>
            <person name="Kant S."/>
            <person name="Prusty A."/>
            <person name="Tripathy S."/>
        </authorList>
    </citation>
    <scope>NUCLEOTIDE SEQUENCE</scope>
    <source>
        <strain evidence="2">VB521301</strain>
    </source>
</reference>
<name>A0A0C1NAT7_9CYAN</name>
<feature type="transmembrane region" description="Helical" evidence="1">
    <location>
        <begin position="49"/>
        <end position="66"/>
    </location>
</feature>
<evidence type="ECO:0000256" key="1">
    <source>
        <dbReference type="SAM" id="Phobius"/>
    </source>
</evidence>
<accession>A0A0C1NAT7</accession>
<evidence type="ECO:0000313" key="4">
    <source>
        <dbReference type="Proteomes" id="UP000029738"/>
    </source>
</evidence>
<keyword evidence="1" id="KW-1133">Transmembrane helix</keyword>
<reference evidence="3" key="1">
    <citation type="journal article" date="2015" name="Genome Announc.">
        <title>Draft Genome Sequence of Tolypothrix boutellei Strain VB521301.</title>
        <authorList>
            <person name="Chandrababunaidu M.M."/>
            <person name="Singh D."/>
            <person name="Sen D."/>
            <person name="Bhan S."/>
            <person name="Das S."/>
            <person name="Gupta A."/>
            <person name="Adhikary S.P."/>
            <person name="Tripathy S."/>
        </authorList>
    </citation>
    <scope>NUCLEOTIDE SEQUENCE</scope>
    <source>
        <strain evidence="3">VB521301</strain>
    </source>
</reference>